<dbReference type="Pfam" id="PF18739">
    <property type="entry name" value="HEPN_Apea"/>
    <property type="match status" value="1"/>
</dbReference>
<proteinExistence type="predicted"/>
<organism evidence="4 5">
    <name type="scientific">Kocuria oceani</name>
    <dbReference type="NCBI Taxonomy" id="988827"/>
    <lineage>
        <taxon>Bacteria</taxon>
        <taxon>Bacillati</taxon>
        <taxon>Actinomycetota</taxon>
        <taxon>Actinomycetes</taxon>
        <taxon>Micrococcales</taxon>
        <taxon>Micrococcaceae</taxon>
        <taxon>Kocuria</taxon>
    </lineage>
</organism>
<dbReference type="RefSeq" id="WP_277551877.1">
    <property type="nucleotide sequence ID" value="NZ_JARAMH010000015.1"/>
</dbReference>
<accession>A0ABV9TMV3</accession>
<protein>
    <submittedName>
        <fullName evidence="4">HEPN domain-containing protein</fullName>
    </submittedName>
</protein>
<feature type="domain" description="Apea-like HEPN" evidence="2">
    <location>
        <begin position="340"/>
        <end position="457"/>
    </location>
</feature>
<feature type="domain" description="ApeA N-terminal" evidence="3">
    <location>
        <begin position="17"/>
        <end position="224"/>
    </location>
</feature>
<evidence type="ECO:0000313" key="4">
    <source>
        <dbReference type="EMBL" id="MFC4904087.1"/>
    </source>
</evidence>
<feature type="region of interest" description="Disordered" evidence="1">
    <location>
        <begin position="1"/>
        <end position="28"/>
    </location>
</feature>
<gene>
    <name evidence="4" type="ORF">ACFPCS_10975</name>
</gene>
<evidence type="ECO:0000259" key="2">
    <source>
        <dbReference type="Pfam" id="PF18739"/>
    </source>
</evidence>
<dbReference type="Pfam" id="PF18862">
    <property type="entry name" value="ApeA_NTD1"/>
    <property type="match status" value="1"/>
</dbReference>
<evidence type="ECO:0000256" key="1">
    <source>
        <dbReference type="SAM" id="MobiDB-lite"/>
    </source>
</evidence>
<evidence type="ECO:0000313" key="5">
    <source>
        <dbReference type="Proteomes" id="UP001595797"/>
    </source>
</evidence>
<dbReference type="InterPro" id="IPR041229">
    <property type="entry name" value="HEPN_Apea"/>
</dbReference>
<sequence>MAIRIRSSENPEMDRTFRGHWHTRDQPDPIPGSLTFSQENGILLDLSGSLLGQDQTQFGPKQVLGRAFDGTFLTIDRGHYEGQIAPWFEDQSRAAPIVAAEEWGGWALIVGAQLPQGGRTTIRQLRFRSPMLRAWTTWHRPKYTRLYEEGVAGGQIELKSPVTAQISGGTIDFNWHIMESGSQFSSDIRFVPEFHVKFDEDIKIDDAWTKIVIPLLQFLTFCVGAGDSAEGVVMNQSMEEDPTSHTMAQDSHGGPLWGGWFEWCSTSWMARPGSQKAPHEAQLVCRAPQDDAEFARLLSKWFESYDHLKPALFDFLSINMWAQMTIEESFYRAVRSLEVVHGILNPAPHIPREDFKRIKQKIKLAVEGEPYGEFVRNRLSHADAPTLRERLEDLVENAGPRLRNRLRFDDVIPKVVRARNELTHAGALESSAEEELHELFHLMIMLMNTTLLRELGYDPLDTEDQLWHTPNALAVDPTRRLPMGDD</sequence>
<dbReference type="Proteomes" id="UP001595797">
    <property type="component" value="Unassembled WGS sequence"/>
</dbReference>
<keyword evidence="5" id="KW-1185">Reference proteome</keyword>
<comment type="caution">
    <text evidence="4">The sequence shown here is derived from an EMBL/GenBank/DDBJ whole genome shotgun (WGS) entry which is preliminary data.</text>
</comment>
<feature type="compositionally biased region" description="Basic and acidic residues" evidence="1">
    <location>
        <begin position="1"/>
        <end position="27"/>
    </location>
</feature>
<dbReference type="EMBL" id="JBHSIW010000014">
    <property type="protein sequence ID" value="MFC4904087.1"/>
    <property type="molecule type" value="Genomic_DNA"/>
</dbReference>
<name>A0ABV9TMV3_9MICC</name>
<dbReference type="InterPro" id="IPR041223">
    <property type="entry name" value="ApeA_NTD"/>
</dbReference>
<reference evidence="5" key="1">
    <citation type="journal article" date="2019" name="Int. J. Syst. Evol. Microbiol.">
        <title>The Global Catalogue of Microorganisms (GCM) 10K type strain sequencing project: providing services to taxonomists for standard genome sequencing and annotation.</title>
        <authorList>
            <consortium name="The Broad Institute Genomics Platform"/>
            <consortium name="The Broad Institute Genome Sequencing Center for Infectious Disease"/>
            <person name="Wu L."/>
            <person name="Ma J."/>
        </authorList>
    </citation>
    <scope>NUCLEOTIDE SEQUENCE [LARGE SCALE GENOMIC DNA]</scope>
    <source>
        <strain evidence="5">CGMCC 4.6946</strain>
    </source>
</reference>
<evidence type="ECO:0000259" key="3">
    <source>
        <dbReference type="Pfam" id="PF18862"/>
    </source>
</evidence>